<name>A0ABU0JTV3_HATLI</name>
<feature type="domain" description="Aldehyde dehydrogenase" evidence="6">
    <location>
        <begin position="18"/>
        <end position="429"/>
    </location>
</feature>
<proteinExistence type="inferred from homology"/>
<dbReference type="InterPro" id="IPR016162">
    <property type="entry name" value="Ald_DH_N"/>
</dbReference>
<evidence type="ECO:0000256" key="2">
    <source>
        <dbReference type="ARBA" id="ARBA00023002"/>
    </source>
</evidence>
<evidence type="ECO:0000259" key="6">
    <source>
        <dbReference type="Pfam" id="PF00171"/>
    </source>
</evidence>
<comment type="caution">
    <text evidence="7">The sequence shown here is derived from an EMBL/GenBank/DDBJ whole genome shotgun (WGS) entry which is preliminary data.</text>
</comment>
<feature type="active site" evidence="4">
    <location>
        <position position="211"/>
    </location>
</feature>
<evidence type="ECO:0000256" key="3">
    <source>
        <dbReference type="PIRNR" id="PIRNR036492"/>
    </source>
</evidence>
<dbReference type="InterPro" id="IPR015590">
    <property type="entry name" value="Aldehyde_DH_dom"/>
</dbReference>
<dbReference type="Gene3D" id="3.40.309.10">
    <property type="entry name" value="Aldehyde Dehydrogenase, Chain A, domain 2"/>
    <property type="match status" value="1"/>
</dbReference>
<dbReference type="PROSITE" id="PS00070">
    <property type="entry name" value="ALDEHYDE_DEHYDR_CYS"/>
    <property type="match status" value="1"/>
</dbReference>
<dbReference type="InterPro" id="IPR012394">
    <property type="entry name" value="Aldehyde_DH_NAD(P)"/>
</dbReference>
<evidence type="ECO:0000313" key="7">
    <source>
        <dbReference type="EMBL" id="MDQ0480494.1"/>
    </source>
</evidence>
<dbReference type="GO" id="GO:0004029">
    <property type="term" value="F:aldehyde dehydrogenase (NAD+) activity"/>
    <property type="evidence" value="ECO:0007669"/>
    <property type="project" value="UniProtKB-EC"/>
</dbReference>
<dbReference type="InterPro" id="IPR016161">
    <property type="entry name" value="Ald_DH/histidinol_DH"/>
</dbReference>
<dbReference type="PROSITE" id="PS00687">
    <property type="entry name" value="ALDEHYDE_DEHYDR_GLU"/>
    <property type="match status" value="1"/>
</dbReference>
<comment type="similarity">
    <text evidence="1 3 5">Belongs to the aldehyde dehydrogenase family.</text>
</comment>
<dbReference type="SUPFAM" id="SSF53720">
    <property type="entry name" value="ALDH-like"/>
    <property type="match status" value="1"/>
</dbReference>
<sequence length="457" mass="51892">MNLELLLKKQKEFFSSGTTKNIQYRINKLKDLKIGIEKNEQLIYEALKADLNKSAFEAYETEVGMVIEEINIAIRNLKKWSKVEKVKTPLIHFGTKSYIYKEPYGIVLNISPWNYPFQLSLSPLVGAIAAGNCVMLKPSRYSRNTSDVLEKIIKEVFDEEYVAVVEKDGGRESISNLLNYKFNYIFFTGSPSVGKVIMEKASKYLTPVTLELGGKSPCIVHKDADLRKASKRIIWGKFLNAGQTCVAPDFLMVHEEVKSELIGYMKEDIEEFFGMEPFISEDFGRIINERQFERLKTYLPEGYIIKGGDYDVKQRYISPTLMDGVSFSSSIMKEEIFGPILPILTYNDMDALIKTLHNRPKSLALYLFTQSKTIETKVLDSISFGGGCVNDTIIHVASPYIPFGGVGNSGMGAYHGKASFDLFTHNKSILKKSNIFDIKFRYAPYKGKLKLLKKFLK</sequence>
<dbReference type="InterPro" id="IPR016163">
    <property type="entry name" value="Ald_DH_C"/>
</dbReference>
<dbReference type="InterPro" id="IPR016160">
    <property type="entry name" value="Ald_DH_CS_CYS"/>
</dbReference>
<keyword evidence="8" id="KW-1185">Reference proteome</keyword>
<dbReference type="InterPro" id="IPR029510">
    <property type="entry name" value="Ald_DH_CS_GLU"/>
</dbReference>
<dbReference type="Pfam" id="PF00171">
    <property type="entry name" value="Aldedh"/>
    <property type="match status" value="1"/>
</dbReference>
<accession>A0ABU0JTV3</accession>
<organism evidence="7 8">
    <name type="scientific">Hathewaya limosa</name>
    <name type="common">Clostridium limosum</name>
    <dbReference type="NCBI Taxonomy" id="1536"/>
    <lineage>
        <taxon>Bacteria</taxon>
        <taxon>Bacillati</taxon>
        <taxon>Bacillota</taxon>
        <taxon>Clostridia</taxon>
        <taxon>Eubacteriales</taxon>
        <taxon>Clostridiaceae</taxon>
        <taxon>Hathewaya</taxon>
    </lineage>
</organism>
<dbReference type="PANTHER" id="PTHR43570">
    <property type="entry name" value="ALDEHYDE DEHYDROGENASE"/>
    <property type="match status" value="1"/>
</dbReference>
<evidence type="ECO:0000256" key="1">
    <source>
        <dbReference type="ARBA" id="ARBA00009986"/>
    </source>
</evidence>
<dbReference type="PIRSF" id="PIRSF036492">
    <property type="entry name" value="ALDH"/>
    <property type="match status" value="1"/>
</dbReference>
<dbReference type="Gene3D" id="3.40.605.10">
    <property type="entry name" value="Aldehyde Dehydrogenase, Chain A, domain 1"/>
    <property type="match status" value="1"/>
</dbReference>
<reference evidence="7 8" key="1">
    <citation type="submission" date="2023-07" db="EMBL/GenBank/DDBJ databases">
        <title>Genomic Encyclopedia of Type Strains, Phase IV (KMG-IV): sequencing the most valuable type-strain genomes for metagenomic binning, comparative biology and taxonomic classification.</title>
        <authorList>
            <person name="Goeker M."/>
        </authorList>
    </citation>
    <scope>NUCLEOTIDE SEQUENCE [LARGE SCALE GENOMIC DNA]</scope>
    <source>
        <strain evidence="7 8">DSM 1400</strain>
    </source>
</reference>
<dbReference type="PANTHER" id="PTHR43570:SF16">
    <property type="entry name" value="ALDEHYDE DEHYDROGENASE TYPE III, ISOFORM Q"/>
    <property type="match status" value="1"/>
</dbReference>
<dbReference type="EMBL" id="JAUSWN010000020">
    <property type="protein sequence ID" value="MDQ0480494.1"/>
    <property type="molecule type" value="Genomic_DNA"/>
</dbReference>
<evidence type="ECO:0000256" key="5">
    <source>
        <dbReference type="RuleBase" id="RU003345"/>
    </source>
</evidence>
<evidence type="ECO:0000313" key="8">
    <source>
        <dbReference type="Proteomes" id="UP001224418"/>
    </source>
</evidence>
<keyword evidence="2 3" id="KW-0560">Oxidoreductase</keyword>
<gene>
    <name evidence="7" type="ORF">QOZ93_002242</name>
</gene>
<dbReference type="RefSeq" id="WP_307356500.1">
    <property type="nucleotide sequence ID" value="NZ_BAAACJ010000035.1"/>
</dbReference>
<dbReference type="CDD" id="cd07136">
    <property type="entry name" value="ALDH_YwdH-P39616"/>
    <property type="match status" value="1"/>
</dbReference>
<dbReference type="Proteomes" id="UP001224418">
    <property type="component" value="Unassembled WGS sequence"/>
</dbReference>
<protein>
    <recommendedName>
        <fullName evidence="3">Aldehyde dehydrogenase</fullName>
    </recommendedName>
</protein>
<evidence type="ECO:0000256" key="4">
    <source>
        <dbReference type="PROSITE-ProRule" id="PRU10007"/>
    </source>
</evidence>